<keyword evidence="4" id="KW-0963">Cytoplasm</keyword>
<name>A0AAE0FN72_9CHLO</name>
<dbReference type="AlphaFoldDB" id="A0AAE0FN72"/>
<keyword evidence="6" id="KW-0539">Nucleus</keyword>
<dbReference type="InterPro" id="IPR013713">
    <property type="entry name" value="XPO2_central"/>
</dbReference>
<dbReference type="EMBL" id="LGRX02015880">
    <property type="protein sequence ID" value="KAK3262901.1"/>
    <property type="molecule type" value="Genomic_DNA"/>
</dbReference>
<feature type="domain" description="Importin N-terminal" evidence="7">
    <location>
        <begin position="24"/>
        <end position="102"/>
    </location>
</feature>
<proteinExistence type="predicted"/>
<reference evidence="8 9" key="1">
    <citation type="journal article" date="2015" name="Genome Biol. Evol.">
        <title>Comparative Genomics of a Bacterivorous Green Alga Reveals Evolutionary Causalities and Consequences of Phago-Mixotrophic Mode of Nutrition.</title>
        <authorList>
            <person name="Burns J.A."/>
            <person name="Paasch A."/>
            <person name="Narechania A."/>
            <person name="Kim E."/>
        </authorList>
    </citation>
    <scope>NUCLEOTIDE SEQUENCE [LARGE SCALE GENOMIC DNA]</scope>
    <source>
        <strain evidence="8 9">PLY_AMNH</strain>
    </source>
</reference>
<dbReference type="Proteomes" id="UP001190700">
    <property type="component" value="Unassembled WGS sequence"/>
</dbReference>
<comment type="caution">
    <text evidence="8">The sequence shown here is derived from an EMBL/GenBank/DDBJ whole genome shotgun (WGS) entry which is preliminary data.</text>
</comment>
<dbReference type="GO" id="GO:0031267">
    <property type="term" value="F:small GTPase binding"/>
    <property type="evidence" value="ECO:0007669"/>
    <property type="project" value="InterPro"/>
</dbReference>
<evidence type="ECO:0000256" key="4">
    <source>
        <dbReference type="ARBA" id="ARBA00022490"/>
    </source>
</evidence>
<evidence type="ECO:0000313" key="8">
    <source>
        <dbReference type="EMBL" id="KAK3262901.1"/>
    </source>
</evidence>
<gene>
    <name evidence="8" type="ORF">CYMTET_28267</name>
</gene>
<dbReference type="PROSITE" id="PS50166">
    <property type="entry name" value="IMPORTIN_B_NT"/>
    <property type="match status" value="1"/>
</dbReference>
<dbReference type="GO" id="GO:0005635">
    <property type="term" value="C:nuclear envelope"/>
    <property type="evidence" value="ECO:0007669"/>
    <property type="project" value="TreeGrafter"/>
</dbReference>
<evidence type="ECO:0000256" key="2">
    <source>
        <dbReference type="ARBA" id="ARBA00004496"/>
    </source>
</evidence>
<evidence type="ECO:0000256" key="3">
    <source>
        <dbReference type="ARBA" id="ARBA00022448"/>
    </source>
</evidence>
<evidence type="ECO:0000256" key="6">
    <source>
        <dbReference type="ARBA" id="ARBA00023242"/>
    </source>
</evidence>
<dbReference type="Gene3D" id="1.25.10.10">
    <property type="entry name" value="Leucine-rich Repeat Variant"/>
    <property type="match status" value="1"/>
</dbReference>
<dbReference type="Pfam" id="PF03810">
    <property type="entry name" value="IBN_N"/>
    <property type="match status" value="1"/>
</dbReference>
<accession>A0AAE0FN72</accession>
<dbReference type="InterPro" id="IPR011989">
    <property type="entry name" value="ARM-like"/>
</dbReference>
<dbReference type="InterPro" id="IPR016024">
    <property type="entry name" value="ARM-type_fold"/>
</dbReference>
<dbReference type="PANTHER" id="PTHR10997">
    <property type="entry name" value="IMPORTIN-7, 8, 11"/>
    <property type="match status" value="1"/>
</dbReference>
<comment type="subcellular location">
    <subcellularLocation>
        <location evidence="2">Cytoplasm</location>
    </subcellularLocation>
    <subcellularLocation>
        <location evidence="1">Nucleus</location>
    </subcellularLocation>
</comment>
<keyword evidence="9" id="KW-1185">Reference proteome</keyword>
<sequence length="439" mass="50586">MDVQTLVTVLSAVLSPNEVERKAAEEHLKKAQDAPGHLVMLMQAVVAPQLDPSIRQAAAIHFKQLLSKRWKPSESQLKEGIQEFSPEDKQVVRDNVLEAIIQAPPKIRSQLGECLKSVVENDYPHAWPGLLPLICQNLQMQDLPRLYGALYALRMLSNKYEFKDEDERVHIQEVVNTTFPTLLQIFQQLAQHNSAQVELAELMKLICKTFWSSTFLDIPQHLLDAQVFMAWMSVFDQLLAKPVPAEGAPTDPDELKSWPWWKLKKWTLHVINRMFSRFGDSKQLKDEVKEFSKQFRNTCSTKFLGSYLQLLDGLRHGAYLPDRVVNLALQYVMTGVTKPATYKMMKPQLNIILFEIAFPLLCFNENDHMLWVEDPHEYVRKGYDVIEDMYSPRTAAMHLIIELVNCRSKDCLQPFIAFLVDIFTKYSQAAPEARPYNIK</sequence>
<dbReference type="GO" id="GO:0005829">
    <property type="term" value="C:cytosol"/>
    <property type="evidence" value="ECO:0007669"/>
    <property type="project" value="TreeGrafter"/>
</dbReference>
<dbReference type="SUPFAM" id="SSF48371">
    <property type="entry name" value="ARM repeat"/>
    <property type="match status" value="1"/>
</dbReference>
<dbReference type="InterPro" id="IPR001494">
    <property type="entry name" value="Importin-beta_N"/>
</dbReference>
<dbReference type="GO" id="GO:0006606">
    <property type="term" value="P:protein import into nucleus"/>
    <property type="evidence" value="ECO:0007669"/>
    <property type="project" value="TreeGrafter"/>
</dbReference>
<dbReference type="SMART" id="SM00913">
    <property type="entry name" value="IBN_N"/>
    <property type="match status" value="1"/>
</dbReference>
<keyword evidence="3" id="KW-0813">Transport</keyword>
<keyword evidence="5" id="KW-0653">Protein transport</keyword>
<evidence type="ECO:0000256" key="5">
    <source>
        <dbReference type="ARBA" id="ARBA00022927"/>
    </source>
</evidence>
<protein>
    <recommendedName>
        <fullName evidence="7">Importin N-terminal domain-containing protein</fullName>
    </recommendedName>
</protein>
<organism evidence="8 9">
    <name type="scientific">Cymbomonas tetramitiformis</name>
    <dbReference type="NCBI Taxonomy" id="36881"/>
    <lineage>
        <taxon>Eukaryota</taxon>
        <taxon>Viridiplantae</taxon>
        <taxon>Chlorophyta</taxon>
        <taxon>Pyramimonadophyceae</taxon>
        <taxon>Pyramimonadales</taxon>
        <taxon>Pyramimonadaceae</taxon>
        <taxon>Cymbomonas</taxon>
    </lineage>
</organism>
<evidence type="ECO:0000256" key="1">
    <source>
        <dbReference type="ARBA" id="ARBA00004123"/>
    </source>
</evidence>
<evidence type="ECO:0000259" key="7">
    <source>
        <dbReference type="PROSITE" id="PS50166"/>
    </source>
</evidence>
<dbReference type="PANTHER" id="PTHR10997:SF18">
    <property type="entry name" value="D-IMPORTIN 7_RANBP7"/>
    <property type="match status" value="1"/>
</dbReference>
<dbReference type="Pfam" id="PF08506">
    <property type="entry name" value="Cse1"/>
    <property type="match status" value="1"/>
</dbReference>
<evidence type="ECO:0000313" key="9">
    <source>
        <dbReference type="Proteomes" id="UP001190700"/>
    </source>
</evidence>